<keyword evidence="1" id="KW-0472">Membrane</keyword>
<dbReference type="EMBL" id="PGTN01000554">
    <property type="protein sequence ID" value="PJF46006.1"/>
    <property type="molecule type" value="Genomic_DNA"/>
</dbReference>
<evidence type="ECO:0000313" key="3">
    <source>
        <dbReference type="EMBL" id="PJF46006.1"/>
    </source>
</evidence>
<dbReference type="Gene3D" id="1.20.810.10">
    <property type="entry name" value="Cytochrome Bc1 Complex, Chain C"/>
    <property type="match status" value="1"/>
</dbReference>
<dbReference type="InterPro" id="IPR016174">
    <property type="entry name" value="Di-haem_cyt_TM"/>
</dbReference>
<dbReference type="GO" id="GO:0009055">
    <property type="term" value="F:electron transfer activity"/>
    <property type="evidence" value="ECO:0007669"/>
    <property type="project" value="InterPro"/>
</dbReference>
<dbReference type="Proteomes" id="UP000230790">
    <property type="component" value="Unassembled WGS sequence"/>
</dbReference>
<proteinExistence type="predicted"/>
<gene>
    <name evidence="3" type="ORF">CUN48_16005</name>
</gene>
<organism evidence="3 4">
    <name type="scientific">Candidatus Thermofonsia Clade 3 bacterium</name>
    <dbReference type="NCBI Taxonomy" id="2364212"/>
    <lineage>
        <taxon>Bacteria</taxon>
        <taxon>Bacillati</taxon>
        <taxon>Chloroflexota</taxon>
        <taxon>Candidatus Thermofontia</taxon>
        <taxon>Candidatus Thermofonsia Clade 3</taxon>
    </lineage>
</organism>
<sequence length="126" mass="14433">MAETRTIYAGRRRLRALERGWTAGERLLNRLAGWQASNPFYHLGTLAIFLLFVLIGTGIYLTIFYRPGSDRAYGSVVALSATWPGSLMRSIHRYAADALILVTEWNEFKQLDMERIKSLMRQPILI</sequence>
<keyword evidence="1" id="KW-1133">Transmembrane helix</keyword>
<evidence type="ECO:0000259" key="2">
    <source>
        <dbReference type="Pfam" id="PF00033"/>
    </source>
</evidence>
<keyword evidence="1" id="KW-0812">Transmembrane</keyword>
<dbReference type="GO" id="GO:0016491">
    <property type="term" value="F:oxidoreductase activity"/>
    <property type="evidence" value="ECO:0007669"/>
    <property type="project" value="InterPro"/>
</dbReference>
<protein>
    <recommendedName>
        <fullName evidence="2">Cytochrome b/b6 N-terminal region profile domain-containing protein</fullName>
    </recommendedName>
</protein>
<dbReference type="GO" id="GO:0022904">
    <property type="term" value="P:respiratory electron transport chain"/>
    <property type="evidence" value="ECO:0007669"/>
    <property type="project" value="InterPro"/>
</dbReference>
<dbReference type="InterPro" id="IPR027387">
    <property type="entry name" value="Cytb/b6-like_sf"/>
</dbReference>
<dbReference type="AlphaFoldDB" id="A0A2M8Q884"/>
<dbReference type="InterPro" id="IPR005797">
    <property type="entry name" value="Cyt_b/b6_N"/>
</dbReference>
<feature type="transmembrane region" description="Helical" evidence="1">
    <location>
        <begin position="40"/>
        <end position="65"/>
    </location>
</feature>
<evidence type="ECO:0000313" key="4">
    <source>
        <dbReference type="Proteomes" id="UP000230790"/>
    </source>
</evidence>
<reference evidence="3 4" key="1">
    <citation type="submission" date="2017-11" db="EMBL/GenBank/DDBJ databases">
        <title>Evolution of Phototrophy in the Chloroflexi Phylum Driven by Horizontal Gene Transfer.</title>
        <authorList>
            <person name="Ward L.M."/>
            <person name="Hemp J."/>
            <person name="Shih P.M."/>
            <person name="Mcglynn S.E."/>
            <person name="Fischer W."/>
        </authorList>
    </citation>
    <scope>NUCLEOTIDE SEQUENCE [LARGE SCALE GENOMIC DNA]</scope>
    <source>
        <strain evidence="3">JP3_7</strain>
    </source>
</reference>
<evidence type="ECO:0000256" key="1">
    <source>
        <dbReference type="SAM" id="Phobius"/>
    </source>
</evidence>
<dbReference type="GO" id="GO:0016020">
    <property type="term" value="C:membrane"/>
    <property type="evidence" value="ECO:0007669"/>
    <property type="project" value="InterPro"/>
</dbReference>
<accession>A0A2M8Q884</accession>
<feature type="non-terminal residue" evidence="3">
    <location>
        <position position="126"/>
    </location>
</feature>
<dbReference type="Pfam" id="PF00033">
    <property type="entry name" value="Cytochrome_B"/>
    <property type="match status" value="1"/>
</dbReference>
<dbReference type="SUPFAM" id="SSF81342">
    <property type="entry name" value="Transmembrane di-heme cytochromes"/>
    <property type="match status" value="1"/>
</dbReference>
<feature type="domain" description="Cytochrome b/b6 N-terminal region profile" evidence="2">
    <location>
        <begin position="38"/>
        <end position="111"/>
    </location>
</feature>
<comment type="caution">
    <text evidence="3">The sequence shown here is derived from an EMBL/GenBank/DDBJ whole genome shotgun (WGS) entry which is preliminary data.</text>
</comment>
<name>A0A2M8Q884_9CHLR</name>